<dbReference type="GO" id="GO:0009636">
    <property type="term" value="P:response to toxic substance"/>
    <property type="evidence" value="ECO:0007669"/>
    <property type="project" value="UniProtKB-ARBA"/>
</dbReference>
<dbReference type="SUPFAM" id="SSF82693">
    <property type="entry name" value="Multidrug efflux transporter AcrB pore domain, PN1, PN2, PC1 and PC2 subdomains"/>
    <property type="match status" value="4"/>
</dbReference>
<evidence type="ECO:0000256" key="5">
    <source>
        <dbReference type="ARBA" id="ARBA00022519"/>
    </source>
</evidence>
<proteinExistence type="inferred from homology"/>
<dbReference type="Gene3D" id="3.30.70.1430">
    <property type="entry name" value="Multidrug efflux transporter AcrB pore domain"/>
    <property type="match status" value="2"/>
</dbReference>
<dbReference type="SUPFAM" id="SSF82866">
    <property type="entry name" value="Multidrug efflux transporter AcrB transmembrane domain"/>
    <property type="match status" value="2"/>
</dbReference>
<evidence type="ECO:0000256" key="7">
    <source>
        <dbReference type="ARBA" id="ARBA00022989"/>
    </source>
</evidence>
<feature type="transmembrane region" description="Helical" evidence="9">
    <location>
        <begin position="438"/>
        <end position="464"/>
    </location>
</feature>
<comment type="subcellular location">
    <subcellularLocation>
        <location evidence="1">Cell inner membrane</location>
        <topology evidence="1">Multi-pass membrane protein</topology>
    </subcellularLocation>
</comment>
<feature type="transmembrane region" description="Helical" evidence="9">
    <location>
        <begin position="1002"/>
        <end position="1028"/>
    </location>
</feature>
<dbReference type="Gene3D" id="3.30.2090.10">
    <property type="entry name" value="Multidrug efflux transporter AcrB TolC docking domain, DN and DC subdomains"/>
    <property type="match status" value="2"/>
</dbReference>
<evidence type="ECO:0000313" key="10">
    <source>
        <dbReference type="EMBL" id="MBB5347156.1"/>
    </source>
</evidence>
<dbReference type="PRINTS" id="PR00702">
    <property type="entry name" value="ACRIFLAVINRP"/>
</dbReference>
<dbReference type="FunFam" id="3.30.70.1430:FF:000001">
    <property type="entry name" value="Efflux pump membrane transporter"/>
    <property type="match status" value="1"/>
</dbReference>
<accession>A0A840UQP1</accession>
<evidence type="ECO:0000313" key="11">
    <source>
        <dbReference type="Proteomes" id="UP000539642"/>
    </source>
</evidence>
<dbReference type="NCBIfam" id="TIGR00915">
    <property type="entry name" value="2A0602"/>
    <property type="match status" value="1"/>
</dbReference>
<evidence type="ECO:0000256" key="4">
    <source>
        <dbReference type="ARBA" id="ARBA00022475"/>
    </source>
</evidence>
<dbReference type="EMBL" id="JACHEO010000003">
    <property type="protein sequence ID" value="MBB5347156.1"/>
    <property type="molecule type" value="Genomic_DNA"/>
</dbReference>
<evidence type="ECO:0000256" key="9">
    <source>
        <dbReference type="SAM" id="Phobius"/>
    </source>
</evidence>
<keyword evidence="11" id="KW-1185">Reference proteome</keyword>
<dbReference type="GO" id="GO:0015562">
    <property type="term" value="F:efflux transmembrane transporter activity"/>
    <property type="evidence" value="ECO:0007669"/>
    <property type="project" value="InterPro"/>
</dbReference>
<gene>
    <name evidence="10" type="ORF">HNQ81_000869</name>
</gene>
<feature type="transmembrane region" description="Helical" evidence="9">
    <location>
        <begin position="340"/>
        <end position="359"/>
    </location>
</feature>
<feature type="transmembrane region" description="Helical" evidence="9">
    <location>
        <begin position="366"/>
        <end position="390"/>
    </location>
</feature>
<dbReference type="InterPro" id="IPR004764">
    <property type="entry name" value="MdtF-like"/>
</dbReference>
<evidence type="ECO:0000256" key="1">
    <source>
        <dbReference type="ARBA" id="ARBA00004429"/>
    </source>
</evidence>
<dbReference type="GO" id="GO:0005886">
    <property type="term" value="C:plasma membrane"/>
    <property type="evidence" value="ECO:0007669"/>
    <property type="project" value="UniProtKB-SubCell"/>
</dbReference>
<dbReference type="Proteomes" id="UP000539642">
    <property type="component" value="Unassembled WGS sequence"/>
</dbReference>
<sequence length="1052" mass="112170">MARFFINRPVFAIVVSLFLLLAGIIAGLTLPIAQFPQITLPTVRVSGTYPGANAQVVEDGVALPIEQQVNGVEQMLYMSSTSAENGQYTLDVTFNLEADPDIASVQVQNRTAQANAQLPQEVLATGLTTKKSTPDTLMYIAIHSPKGTYDSLFLTNYTAINIIEAIKRVKGVGNVTLFGSEFGMRVWLKPDRMARLGVTPSDVLAAIKEQNVQAPAGQVGQFPAPAEQQFQYGVQVRGRLTEPAEFENIIVRAQADGSFIRLRDLARVELGARDYTFSVRYNGRDATAFSVNLTPDANAIETSALIHAELEQLTRRFPADIACDFVIDNTVFVVESLREVVKTLFEALVLVLIVVYLFLQSWRATLIPMLAVPVSLVATFAAFTVLGFSINTLTLFGMVLAIGIVVDDAIVVVEAVEYHMHHGGLGPRAATLKAMDEVAGPVVAIALVLAAVFVPVAFLGGIAGVMYKQFAITVAVSVGLSCFVALSLTPALCALLLRPNTVAVGRGPLARFFRLFNRGFDRLTAGYTNGVRRVIRLLALTLATLAVILVSAGWLLQSVPGGFVPAEDQGYFIGSLQLPEGAAMRRTIAAAEKVDALVADTPGIARRLMVNGYNILSGVPQSNSAMFVAGLAPWEERTTKELSLRAILLSLYQRGAQNPEAAVLVFNPPPIPGLGATGGFSFKLQDRGGGTPQALAEVANMFVAEARKRPEIGSVYSKFNPRNPAYQLEVDREKAKKLGVQVNDITTALQTFLGGLNVNDFNRFGRTYKVTMQAEAEFRGDITNIGLYHVRSGAGLMIPLSTFVAPVPISSPSTLQRYNMFRTADIGGDAAPGYSSGQAIAAMEAVAAAVLPPGYGYEWSGISLQEKASAGQAPVIFALAIVFVFLFLAAMYESWAVPLAVLFAVPLGVFGAMLALQAVGLALNIYAQIGLVLLIGLAAKNAILIVEFAKMRRDGGMAAVEAAVEAARLRLRPILMTSFAFILGVMPLVLARGAGAASRVSMGITVVGGMLAATLLAVFFVPALYVTVDRVVGRVRGRKGSPVTTGAGEGES</sequence>
<keyword evidence="3" id="KW-0813">Transport</keyword>
<dbReference type="SUPFAM" id="SSF82714">
    <property type="entry name" value="Multidrug efflux transporter AcrB TolC docking domain, DN and DC subdomains"/>
    <property type="match status" value="2"/>
</dbReference>
<feature type="transmembrane region" description="Helical" evidence="9">
    <location>
        <begin position="396"/>
        <end position="417"/>
    </location>
</feature>
<comment type="caution">
    <text evidence="10">The sequence shown here is derived from an EMBL/GenBank/DDBJ whole genome shotgun (WGS) entry which is preliminary data.</text>
</comment>
<keyword evidence="5" id="KW-0997">Cell inner membrane</keyword>
<evidence type="ECO:0000256" key="6">
    <source>
        <dbReference type="ARBA" id="ARBA00022692"/>
    </source>
</evidence>
<reference evidence="10 11" key="1">
    <citation type="submission" date="2020-08" db="EMBL/GenBank/DDBJ databases">
        <title>Genomic Encyclopedia of Type Strains, Phase IV (KMG-IV): sequencing the most valuable type-strain genomes for metagenomic binning, comparative biology and taxonomic classification.</title>
        <authorList>
            <person name="Goeker M."/>
        </authorList>
    </citation>
    <scope>NUCLEOTIDE SEQUENCE [LARGE SCALE GENOMIC DNA]</scope>
    <source>
        <strain evidence="10 11">DSM 28570</strain>
    </source>
</reference>
<dbReference type="InterPro" id="IPR027463">
    <property type="entry name" value="AcrB_DN_DC_subdom"/>
</dbReference>
<keyword evidence="4" id="KW-1003">Cell membrane</keyword>
<name>A0A840UQP1_9BACT</name>
<feature type="transmembrane region" description="Helical" evidence="9">
    <location>
        <begin position="899"/>
        <end position="919"/>
    </location>
</feature>
<protein>
    <submittedName>
        <fullName evidence="10">Hydrophobe/amphiphile efflux-1 (HAE1) family protein</fullName>
    </submittedName>
</protein>
<evidence type="ECO:0000256" key="3">
    <source>
        <dbReference type="ARBA" id="ARBA00022448"/>
    </source>
</evidence>
<feature type="transmembrane region" description="Helical" evidence="9">
    <location>
        <begin position="873"/>
        <end position="892"/>
    </location>
</feature>
<evidence type="ECO:0000256" key="8">
    <source>
        <dbReference type="ARBA" id="ARBA00023136"/>
    </source>
</evidence>
<dbReference type="Gene3D" id="3.30.70.1440">
    <property type="entry name" value="Multidrug efflux transporter AcrB pore domain"/>
    <property type="match status" value="1"/>
</dbReference>
<dbReference type="Gene3D" id="3.30.70.1320">
    <property type="entry name" value="Multidrug efflux transporter AcrB pore domain like"/>
    <property type="match status" value="1"/>
</dbReference>
<comment type="similarity">
    <text evidence="2">Belongs to the resistance-nodulation-cell division (RND) (TC 2.A.6) family.</text>
</comment>
<dbReference type="AlphaFoldDB" id="A0A840UQP1"/>
<dbReference type="Pfam" id="PF00873">
    <property type="entry name" value="ACR_tran"/>
    <property type="match status" value="1"/>
</dbReference>
<dbReference type="PANTHER" id="PTHR32063">
    <property type="match status" value="1"/>
</dbReference>
<dbReference type="RefSeq" id="WP_183348676.1">
    <property type="nucleotide sequence ID" value="NZ_JACHEO010000003.1"/>
</dbReference>
<dbReference type="FunFam" id="1.20.1640.10:FF:000001">
    <property type="entry name" value="Efflux pump membrane transporter"/>
    <property type="match status" value="1"/>
</dbReference>
<feature type="transmembrane region" description="Helical" evidence="9">
    <location>
        <begin position="969"/>
        <end position="990"/>
    </location>
</feature>
<dbReference type="InterPro" id="IPR001036">
    <property type="entry name" value="Acrflvin-R"/>
</dbReference>
<feature type="transmembrane region" description="Helical" evidence="9">
    <location>
        <begin position="470"/>
        <end position="497"/>
    </location>
</feature>
<evidence type="ECO:0000256" key="2">
    <source>
        <dbReference type="ARBA" id="ARBA00010942"/>
    </source>
</evidence>
<organism evidence="10 11">
    <name type="scientific">Desulfoprunum benzoelyticum</name>
    <dbReference type="NCBI Taxonomy" id="1506996"/>
    <lineage>
        <taxon>Bacteria</taxon>
        <taxon>Pseudomonadati</taxon>
        <taxon>Thermodesulfobacteriota</taxon>
        <taxon>Desulfobulbia</taxon>
        <taxon>Desulfobulbales</taxon>
        <taxon>Desulfobulbaceae</taxon>
        <taxon>Desulfoprunum</taxon>
    </lineage>
</organism>
<feature type="transmembrane region" description="Helical" evidence="9">
    <location>
        <begin position="925"/>
        <end position="948"/>
    </location>
</feature>
<dbReference type="PANTHER" id="PTHR32063:SF76">
    <property type="entry name" value="EFFLUX PUMP MEMBRANE TRANSPORTER"/>
    <property type="match status" value="1"/>
</dbReference>
<keyword evidence="7 9" id="KW-1133">Transmembrane helix</keyword>
<dbReference type="NCBIfam" id="NF000282">
    <property type="entry name" value="RND_permease_1"/>
    <property type="match status" value="1"/>
</dbReference>
<keyword evidence="6 9" id="KW-0812">Transmembrane</keyword>
<dbReference type="Gene3D" id="1.20.1640.10">
    <property type="entry name" value="Multidrug efflux transporter AcrB transmembrane domain"/>
    <property type="match status" value="2"/>
</dbReference>
<feature type="transmembrane region" description="Helical" evidence="9">
    <location>
        <begin position="537"/>
        <end position="556"/>
    </location>
</feature>
<dbReference type="GO" id="GO:0042910">
    <property type="term" value="F:xenobiotic transmembrane transporter activity"/>
    <property type="evidence" value="ECO:0007669"/>
    <property type="project" value="TreeGrafter"/>
</dbReference>
<keyword evidence="8 9" id="KW-0472">Membrane</keyword>